<proteinExistence type="inferred from homology"/>
<evidence type="ECO:0000259" key="6">
    <source>
        <dbReference type="PROSITE" id="PS51462"/>
    </source>
</evidence>
<gene>
    <name evidence="7" type="ORF">SAMN05421869_104358</name>
</gene>
<dbReference type="EMBL" id="FNDJ01000004">
    <property type="protein sequence ID" value="SDI13223.1"/>
    <property type="molecule type" value="Genomic_DNA"/>
</dbReference>
<evidence type="ECO:0000256" key="2">
    <source>
        <dbReference type="ARBA" id="ARBA00005582"/>
    </source>
</evidence>
<dbReference type="PANTHER" id="PTHR43046">
    <property type="entry name" value="GDP-MANNOSE MANNOSYL HYDROLASE"/>
    <property type="match status" value="1"/>
</dbReference>
<dbReference type="PROSITE" id="PS51462">
    <property type="entry name" value="NUDIX"/>
    <property type="match status" value="1"/>
</dbReference>
<dbReference type="Pfam" id="PF00293">
    <property type="entry name" value="NUDIX"/>
    <property type="match status" value="1"/>
</dbReference>
<dbReference type="InterPro" id="IPR015797">
    <property type="entry name" value="NUDIX_hydrolase-like_dom_sf"/>
</dbReference>
<accession>A0A1G8I2W4</accession>
<evidence type="ECO:0000256" key="4">
    <source>
        <dbReference type="RuleBase" id="RU003476"/>
    </source>
</evidence>
<dbReference type="AlphaFoldDB" id="A0A1G8I2W4"/>
<dbReference type="PANTHER" id="PTHR43046:SF16">
    <property type="entry name" value="ADP-RIBOSE PYROPHOSPHATASE YJHB-RELATED"/>
    <property type="match status" value="1"/>
</dbReference>
<dbReference type="GO" id="GO:0016787">
    <property type="term" value="F:hydrolase activity"/>
    <property type="evidence" value="ECO:0007669"/>
    <property type="project" value="UniProtKB-KW"/>
</dbReference>
<evidence type="ECO:0000256" key="1">
    <source>
        <dbReference type="ARBA" id="ARBA00001946"/>
    </source>
</evidence>
<evidence type="ECO:0000256" key="5">
    <source>
        <dbReference type="SAM" id="MobiDB-lite"/>
    </source>
</evidence>
<name>A0A1G8I2W4_9ACTN</name>
<dbReference type="InterPro" id="IPR020476">
    <property type="entry name" value="Nudix_hydrolase"/>
</dbReference>
<dbReference type="Proteomes" id="UP000199202">
    <property type="component" value="Unassembled WGS sequence"/>
</dbReference>
<evidence type="ECO:0000313" key="8">
    <source>
        <dbReference type="Proteomes" id="UP000199202"/>
    </source>
</evidence>
<keyword evidence="3 4" id="KW-0378">Hydrolase</keyword>
<dbReference type="RefSeq" id="WP_218135686.1">
    <property type="nucleotide sequence ID" value="NZ_FNDJ01000004.1"/>
</dbReference>
<dbReference type="PROSITE" id="PS00893">
    <property type="entry name" value="NUDIX_BOX"/>
    <property type="match status" value="1"/>
</dbReference>
<protein>
    <submittedName>
        <fullName evidence="7">ADP-ribose pyrophosphatase YjhB, NUDIX family</fullName>
    </submittedName>
</protein>
<reference evidence="7 8" key="1">
    <citation type="submission" date="2016-10" db="EMBL/GenBank/DDBJ databases">
        <authorList>
            <person name="de Groot N.N."/>
        </authorList>
    </citation>
    <scope>NUCLEOTIDE SEQUENCE [LARGE SCALE GENOMIC DNA]</scope>
    <source>
        <strain evidence="7 8">CGMCC 4.6533</strain>
    </source>
</reference>
<sequence>MKRLIARLWRGIRGPMQWRLLYLSQAKFMAGVTGVVRDREGNVLLLRHRFWPEHRQWGLPTGSAKRGETFEQTVAREVREETGLEVSVGELVQLRSGFRLRIEIAYAARYAGGGTMRLHSMEILEARWCAPGDLPEGLLESHRLLIESSGGRRGRGGEGGIQVRGVVEPAQDPPGLGQYQV</sequence>
<evidence type="ECO:0000313" key="7">
    <source>
        <dbReference type="EMBL" id="SDI13223.1"/>
    </source>
</evidence>
<evidence type="ECO:0000256" key="3">
    <source>
        <dbReference type="ARBA" id="ARBA00022801"/>
    </source>
</evidence>
<dbReference type="SUPFAM" id="SSF55811">
    <property type="entry name" value="Nudix"/>
    <property type="match status" value="1"/>
</dbReference>
<feature type="region of interest" description="Disordered" evidence="5">
    <location>
        <begin position="149"/>
        <end position="181"/>
    </location>
</feature>
<dbReference type="InterPro" id="IPR000086">
    <property type="entry name" value="NUDIX_hydrolase_dom"/>
</dbReference>
<organism evidence="7 8">
    <name type="scientific">Nonomuraea jiangxiensis</name>
    <dbReference type="NCBI Taxonomy" id="633440"/>
    <lineage>
        <taxon>Bacteria</taxon>
        <taxon>Bacillati</taxon>
        <taxon>Actinomycetota</taxon>
        <taxon>Actinomycetes</taxon>
        <taxon>Streptosporangiales</taxon>
        <taxon>Streptosporangiaceae</taxon>
        <taxon>Nonomuraea</taxon>
    </lineage>
</organism>
<dbReference type="Gene3D" id="3.90.79.10">
    <property type="entry name" value="Nucleoside Triphosphate Pyrophosphohydrolase"/>
    <property type="match status" value="1"/>
</dbReference>
<keyword evidence="8" id="KW-1185">Reference proteome</keyword>
<comment type="cofactor">
    <cofactor evidence="1">
        <name>Mg(2+)</name>
        <dbReference type="ChEBI" id="CHEBI:18420"/>
    </cofactor>
</comment>
<dbReference type="STRING" id="633440.SAMN05421869_104358"/>
<feature type="domain" description="Nudix hydrolase" evidence="6">
    <location>
        <begin position="27"/>
        <end position="152"/>
    </location>
</feature>
<dbReference type="PRINTS" id="PR00502">
    <property type="entry name" value="NUDIXFAMILY"/>
</dbReference>
<dbReference type="InterPro" id="IPR020084">
    <property type="entry name" value="NUDIX_hydrolase_CS"/>
</dbReference>
<comment type="similarity">
    <text evidence="2 4">Belongs to the Nudix hydrolase family.</text>
</comment>